<proteinExistence type="predicted"/>
<gene>
    <name evidence="1" type="ORF">DFP72DRAFT_1059895</name>
</gene>
<organism evidence="1 2">
    <name type="scientific">Ephemerocybe angulata</name>
    <dbReference type="NCBI Taxonomy" id="980116"/>
    <lineage>
        <taxon>Eukaryota</taxon>
        <taxon>Fungi</taxon>
        <taxon>Dikarya</taxon>
        <taxon>Basidiomycota</taxon>
        <taxon>Agaricomycotina</taxon>
        <taxon>Agaricomycetes</taxon>
        <taxon>Agaricomycetidae</taxon>
        <taxon>Agaricales</taxon>
        <taxon>Agaricineae</taxon>
        <taxon>Psathyrellaceae</taxon>
        <taxon>Ephemerocybe</taxon>
    </lineage>
</organism>
<accession>A0A8H6IHC8</accession>
<reference evidence="1 2" key="1">
    <citation type="submission" date="2020-07" db="EMBL/GenBank/DDBJ databases">
        <title>Comparative genomics of pyrophilous fungi reveals a link between fire events and developmental genes.</title>
        <authorList>
            <consortium name="DOE Joint Genome Institute"/>
            <person name="Steindorff A.S."/>
            <person name="Carver A."/>
            <person name="Calhoun S."/>
            <person name="Stillman K."/>
            <person name="Liu H."/>
            <person name="Lipzen A."/>
            <person name="Pangilinan J."/>
            <person name="Labutti K."/>
            <person name="Bruns T.D."/>
            <person name="Grigoriev I.V."/>
        </authorList>
    </citation>
    <scope>NUCLEOTIDE SEQUENCE [LARGE SCALE GENOMIC DNA]</scope>
    <source>
        <strain evidence="1 2">CBS 144469</strain>
    </source>
</reference>
<keyword evidence="2" id="KW-1185">Reference proteome</keyword>
<comment type="caution">
    <text evidence="1">The sequence shown here is derived from an EMBL/GenBank/DDBJ whole genome shotgun (WGS) entry which is preliminary data.</text>
</comment>
<dbReference type="EMBL" id="JACGCI010000005">
    <property type="protein sequence ID" value="KAF6763846.1"/>
    <property type="molecule type" value="Genomic_DNA"/>
</dbReference>
<dbReference type="OrthoDB" id="10333773at2759"/>
<sequence length="101" mass="11555">MSWLKKEREAAAARASSRRLQKKGDVESVLYEKMAAAAPDSVYEDLFTYVARRTEVLNSKKNYRQHGELRILSKAFESAAIRDFEAVEAFLKCSCRCTVRC</sequence>
<evidence type="ECO:0000313" key="1">
    <source>
        <dbReference type="EMBL" id="KAF6763846.1"/>
    </source>
</evidence>
<name>A0A8H6IHC8_9AGAR</name>
<dbReference type="AlphaFoldDB" id="A0A8H6IHC8"/>
<dbReference type="Proteomes" id="UP000521943">
    <property type="component" value="Unassembled WGS sequence"/>
</dbReference>
<protein>
    <submittedName>
        <fullName evidence="1">Uncharacterized protein</fullName>
    </submittedName>
</protein>
<evidence type="ECO:0000313" key="2">
    <source>
        <dbReference type="Proteomes" id="UP000521943"/>
    </source>
</evidence>